<reference evidence="14" key="4">
    <citation type="submission" date="2025-09" db="UniProtKB">
        <authorList>
            <consortium name="Ensembl"/>
        </authorList>
    </citation>
    <scope>IDENTIFICATION</scope>
    <source>
        <strain evidence="14">HSOK</strain>
    </source>
</reference>
<dbReference type="FunFam" id="3.30.160.60:FF:001498">
    <property type="entry name" value="Zinc finger protein 404"/>
    <property type="match status" value="1"/>
</dbReference>
<proteinExistence type="inferred from homology"/>
<dbReference type="GO" id="GO:0005634">
    <property type="term" value="C:nucleus"/>
    <property type="evidence" value="ECO:0007669"/>
    <property type="project" value="UniProtKB-SubCell"/>
</dbReference>
<dbReference type="PROSITE" id="PS00028">
    <property type="entry name" value="ZINC_FINGER_C2H2_1"/>
    <property type="match status" value="3"/>
</dbReference>
<comment type="subcellular location">
    <subcellularLocation>
        <location evidence="2">Nucleus</location>
    </subcellularLocation>
</comment>
<name>A0A3P9JER5_ORYLA</name>
<dbReference type="Pfam" id="PF00096">
    <property type="entry name" value="zf-C2H2"/>
    <property type="match status" value="3"/>
</dbReference>
<dbReference type="Ensembl" id="ENSORLT00015021160.1">
    <property type="protein sequence ID" value="ENSORLP00015030749.1"/>
    <property type="gene ID" value="ENSORLG00015014604.1"/>
</dbReference>
<dbReference type="FunFam" id="3.30.160.60:FF:002281">
    <property type="match status" value="1"/>
</dbReference>
<reference key="1">
    <citation type="journal article" date="2007" name="Nature">
        <title>The medaka draft genome and insights into vertebrate genome evolution.</title>
        <authorList>
            <person name="Kasahara M."/>
            <person name="Naruse K."/>
            <person name="Sasaki S."/>
            <person name="Nakatani Y."/>
            <person name="Qu W."/>
            <person name="Ahsan B."/>
            <person name="Yamada T."/>
            <person name="Nagayasu Y."/>
            <person name="Doi K."/>
            <person name="Kasai Y."/>
            <person name="Jindo T."/>
            <person name="Kobayashi D."/>
            <person name="Shimada A."/>
            <person name="Toyoda A."/>
            <person name="Kuroki Y."/>
            <person name="Fujiyama A."/>
            <person name="Sasaki T."/>
            <person name="Shimizu A."/>
            <person name="Asakawa S."/>
            <person name="Shimizu N."/>
            <person name="Hashimoto S."/>
            <person name="Yang J."/>
            <person name="Lee Y."/>
            <person name="Matsushima K."/>
            <person name="Sugano S."/>
            <person name="Sakaizumi M."/>
            <person name="Narita T."/>
            <person name="Ohishi K."/>
            <person name="Haga S."/>
            <person name="Ohta F."/>
            <person name="Nomoto H."/>
            <person name="Nogata K."/>
            <person name="Morishita T."/>
            <person name="Endo T."/>
            <person name="Shin-I T."/>
            <person name="Takeda H."/>
            <person name="Morishita S."/>
            <person name="Kohara Y."/>
        </authorList>
    </citation>
    <scope>NUCLEOTIDE SEQUENCE [LARGE SCALE GENOMIC DNA]</scope>
    <source>
        <strain>Hd-rR</strain>
    </source>
</reference>
<dbReference type="SUPFAM" id="SSF57667">
    <property type="entry name" value="beta-beta-alpha zinc fingers"/>
    <property type="match status" value="2"/>
</dbReference>
<dbReference type="PANTHER" id="PTHR23235">
    <property type="entry name" value="KRUEPPEL-LIKE TRANSCRIPTION FACTOR"/>
    <property type="match status" value="1"/>
</dbReference>
<evidence type="ECO:0000256" key="4">
    <source>
        <dbReference type="ARBA" id="ARBA00022723"/>
    </source>
</evidence>
<evidence type="ECO:0000256" key="10">
    <source>
        <dbReference type="ARBA" id="ARBA00023163"/>
    </source>
</evidence>
<dbReference type="Proteomes" id="UP000265200">
    <property type="component" value="Chromosome 19"/>
</dbReference>
<protein>
    <recommendedName>
        <fullName evidence="13">C2H2-type domain-containing protein</fullName>
    </recommendedName>
</protein>
<evidence type="ECO:0000313" key="15">
    <source>
        <dbReference type="Proteomes" id="UP000265200"/>
    </source>
</evidence>
<evidence type="ECO:0000256" key="5">
    <source>
        <dbReference type="ARBA" id="ARBA00022737"/>
    </source>
</evidence>
<keyword evidence="5" id="KW-0677">Repeat</keyword>
<feature type="domain" description="C2H2-type" evidence="13">
    <location>
        <begin position="171"/>
        <end position="198"/>
    </location>
</feature>
<evidence type="ECO:0000256" key="9">
    <source>
        <dbReference type="ARBA" id="ARBA00023125"/>
    </source>
</evidence>
<dbReference type="GO" id="GO:0003677">
    <property type="term" value="F:DNA binding"/>
    <property type="evidence" value="ECO:0007669"/>
    <property type="project" value="UniProtKB-KW"/>
</dbReference>
<evidence type="ECO:0000313" key="14">
    <source>
        <dbReference type="Ensembl" id="ENSORLP00015030749.1"/>
    </source>
</evidence>
<evidence type="ECO:0000256" key="2">
    <source>
        <dbReference type="ARBA" id="ARBA00004123"/>
    </source>
</evidence>
<evidence type="ECO:0000256" key="1">
    <source>
        <dbReference type="ARBA" id="ARBA00003767"/>
    </source>
</evidence>
<keyword evidence="10" id="KW-0804">Transcription</keyword>
<dbReference type="InterPro" id="IPR036236">
    <property type="entry name" value="Znf_C2H2_sf"/>
</dbReference>
<feature type="domain" description="C2H2-type" evidence="13">
    <location>
        <begin position="199"/>
        <end position="226"/>
    </location>
</feature>
<keyword evidence="4" id="KW-0479">Metal-binding</keyword>
<evidence type="ECO:0000259" key="13">
    <source>
        <dbReference type="PROSITE" id="PS50157"/>
    </source>
</evidence>
<dbReference type="InterPro" id="IPR013087">
    <property type="entry name" value="Znf_C2H2_type"/>
</dbReference>
<comment type="similarity">
    <text evidence="3">Belongs to the krueppel C2H2-type zinc-finger protein family.</text>
</comment>
<dbReference type="PANTHER" id="PTHR23235:SF142">
    <property type="entry name" value="ZINC FINGER PROTEIN 384"/>
    <property type="match status" value="1"/>
</dbReference>
<evidence type="ECO:0000256" key="11">
    <source>
        <dbReference type="ARBA" id="ARBA00023242"/>
    </source>
</evidence>
<evidence type="ECO:0000256" key="6">
    <source>
        <dbReference type="ARBA" id="ARBA00022771"/>
    </source>
</evidence>
<reference evidence="14" key="3">
    <citation type="submission" date="2025-08" db="UniProtKB">
        <authorList>
            <consortium name="Ensembl"/>
        </authorList>
    </citation>
    <scope>IDENTIFICATION</scope>
    <source>
        <strain evidence="14">HSOK</strain>
    </source>
</reference>
<comment type="function">
    <text evidence="1">May be involved in transcriptional regulation.</text>
</comment>
<dbReference type="PROSITE" id="PS50157">
    <property type="entry name" value="ZINC_FINGER_C2H2_2"/>
    <property type="match status" value="3"/>
</dbReference>
<dbReference type="Gene3D" id="3.30.160.60">
    <property type="entry name" value="Classic Zinc Finger"/>
    <property type="match status" value="3"/>
</dbReference>
<dbReference type="AlphaFoldDB" id="A0A3P9JER5"/>
<keyword evidence="11" id="KW-0539">Nucleus</keyword>
<dbReference type="GO" id="GO:0008270">
    <property type="term" value="F:zinc ion binding"/>
    <property type="evidence" value="ECO:0007669"/>
    <property type="project" value="UniProtKB-KW"/>
</dbReference>
<keyword evidence="9" id="KW-0238">DNA-binding</keyword>
<evidence type="ECO:0000256" key="12">
    <source>
        <dbReference type="PROSITE-ProRule" id="PRU00042"/>
    </source>
</evidence>
<evidence type="ECO:0000256" key="8">
    <source>
        <dbReference type="ARBA" id="ARBA00023015"/>
    </source>
</evidence>
<feature type="domain" description="C2H2-type" evidence="13">
    <location>
        <begin position="227"/>
        <end position="254"/>
    </location>
</feature>
<evidence type="ECO:0000256" key="7">
    <source>
        <dbReference type="ARBA" id="ARBA00022833"/>
    </source>
</evidence>
<dbReference type="SMART" id="SM00355">
    <property type="entry name" value="ZnF_C2H2"/>
    <property type="match status" value="3"/>
</dbReference>
<reference evidence="14 15" key="2">
    <citation type="submission" date="2017-04" db="EMBL/GenBank/DDBJ databases">
        <title>CpG methylation of centromeres and impact of large insertions on vertebrate speciation.</title>
        <authorList>
            <person name="Ichikawa K."/>
            <person name="Yoshimura J."/>
            <person name="Morishita S."/>
        </authorList>
    </citation>
    <scope>NUCLEOTIDE SEQUENCE</scope>
    <source>
        <strain evidence="14 15">HSOK</strain>
    </source>
</reference>
<evidence type="ECO:0000256" key="3">
    <source>
        <dbReference type="ARBA" id="ARBA00006991"/>
    </source>
</evidence>
<dbReference type="FunFam" id="3.30.160.60:FF:000966">
    <property type="entry name" value="ZFP90 zinc finger protein"/>
    <property type="match status" value="1"/>
</dbReference>
<keyword evidence="7" id="KW-0862">Zinc</keyword>
<keyword evidence="6 12" id="KW-0863">Zinc-finger</keyword>
<organism evidence="14 15">
    <name type="scientific">Oryzias latipes</name>
    <name type="common">Japanese rice fish</name>
    <name type="synonym">Japanese killifish</name>
    <dbReference type="NCBI Taxonomy" id="8090"/>
    <lineage>
        <taxon>Eukaryota</taxon>
        <taxon>Metazoa</taxon>
        <taxon>Chordata</taxon>
        <taxon>Craniata</taxon>
        <taxon>Vertebrata</taxon>
        <taxon>Euteleostomi</taxon>
        <taxon>Actinopterygii</taxon>
        <taxon>Neopterygii</taxon>
        <taxon>Teleostei</taxon>
        <taxon>Neoteleostei</taxon>
        <taxon>Acanthomorphata</taxon>
        <taxon>Ovalentaria</taxon>
        <taxon>Atherinomorphae</taxon>
        <taxon>Beloniformes</taxon>
        <taxon>Adrianichthyidae</taxon>
        <taxon>Oryziinae</taxon>
        <taxon>Oryzias</taxon>
    </lineage>
</organism>
<accession>A0A3P9JER5</accession>
<keyword evidence="8" id="KW-0805">Transcription regulation</keyword>
<sequence>DPVIFQIKNIFQNKRWLRLVIKLTKTHYIDTKPAQIVVPPLREALGPPNMLHCTNKEGSRGISKNVCDSYSGSLLGVPMASIKSETQQTDCTTSEQTSTQQYSGCVDLSCNSSRLINAEASRSQENAETYSYAFADLNHAVNAKQGCTKSSGVDFDRRQTRTELLRSSDFHLCVVCGKTFSRIGNLRIHQRCHTGEKPYCCTQCGRSFSQAGDLKKHKRVHTGEKPYYCNQCGKSFSRGENLKRHKRIHIGESLKLQQTWREQQKGFTK</sequence>